<feature type="transmembrane region" description="Helical" evidence="6">
    <location>
        <begin position="28"/>
        <end position="46"/>
    </location>
</feature>
<gene>
    <name evidence="8" type="ORF">DPBNPPHM_03868</name>
</gene>
<evidence type="ECO:0000256" key="1">
    <source>
        <dbReference type="ARBA" id="ARBA00004651"/>
    </source>
</evidence>
<evidence type="ECO:0000256" key="2">
    <source>
        <dbReference type="ARBA" id="ARBA00022475"/>
    </source>
</evidence>
<evidence type="ECO:0000256" key="6">
    <source>
        <dbReference type="SAM" id="Phobius"/>
    </source>
</evidence>
<feature type="domain" description="SSD" evidence="7">
    <location>
        <begin position="241"/>
        <end position="402"/>
    </location>
</feature>
<dbReference type="InterPro" id="IPR004869">
    <property type="entry name" value="MMPL_dom"/>
</dbReference>
<keyword evidence="3 6" id="KW-0812">Transmembrane</keyword>
<dbReference type="AlphaFoldDB" id="A0A5S9PC35"/>
<accession>A0A5S9PC35</accession>
<feature type="transmembrane region" description="Helical" evidence="6">
    <location>
        <begin position="249"/>
        <end position="269"/>
    </location>
</feature>
<organism evidence="8 9">
    <name type="scientific">BD1-7 clade bacterium</name>
    <dbReference type="NCBI Taxonomy" id="2029982"/>
    <lineage>
        <taxon>Bacteria</taxon>
        <taxon>Pseudomonadati</taxon>
        <taxon>Pseudomonadota</taxon>
        <taxon>Gammaproteobacteria</taxon>
        <taxon>Cellvibrionales</taxon>
        <taxon>Spongiibacteraceae</taxon>
        <taxon>BD1-7 clade</taxon>
    </lineage>
</organism>
<feature type="transmembrane region" description="Helical" evidence="6">
    <location>
        <begin position="380"/>
        <end position="403"/>
    </location>
</feature>
<proteinExistence type="predicted"/>
<evidence type="ECO:0000259" key="7">
    <source>
        <dbReference type="PROSITE" id="PS50156"/>
    </source>
</evidence>
<dbReference type="Pfam" id="PF03176">
    <property type="entry name" value="MMPL"/>
    <property type="match status" value="2"/>
</dbReference>
<dbReference type="EMBL" id="CACSII010000009">
    <property type="protein sequence ID" value="CAA0101164.1"/>
    <property type="molecule type" value="Genomic_DNA"/>
</dbReference>
<feature type="domain" description="SSD" evidence="7">
    <location>
        <begin position="659"/>
        <end position="786"/>
    </location>
</feature>
<feature type="transmembrane region" description="Helical" evidence="6">
    <location>
        <begin position="435"/>
        <end position="455"/>
    </location>
</feature>
<feature type="transmembrane region" description="Helical" evidence="6">
    <location>
        <begin position="661"/>
        <end position="681"/>
    </location>
</feature>
<feature type="transmembrane region" description="Helical" evidence="6">
    <location>
        <begin position="303"/>
        <end position="324"/>
    </location>
</feature>
<sequence length="812" mass="89385">MSTEKNNLVTLMSHAFGRIGEWSMQHRWIVFSIAVSLTMACIYLAGSVRMDNGFESFFDDTDPAYSAYLKYRDDFGSDEVAYLVYDAKGREKGVFDLALMQTIQQLSEDIENNMPFVKDVKSMTNAEVMIGVDGGLEILRLDEDFPDDQATLDAFADTLMSKPVYINNLVSEDRRYGAVLIEMTASSIDPVDTLRLDPDGGDGLENLYPQASDNVLREILSRPAYADLDIVISGDVPLNTAFNTIATKYMFLTFAMCFSAVAVLLLIFFRGKIIDAVGPMAVVFLSILMTVGFVSLVGWDIDMLFGMVPTLVVAVGVAHSVHIVSEFRSYQARLGNRTAALKHTFYLVGAPCMLTSLTTAAGFMSLAISPIKAIEHMAVYTAFAVIAAFFLSLTLLTFFLSFGKAKPIETSNKPHRMEAPLAAIARFNMRHPKTIVAVGLVAFAVMISGVTKIVVDSNFLLDFNEKVQVRQDAEHIDATMSGVGSLVYLFDAESADAIKDPAVLRDIEAFQAELDQQPLTRKTLSIVDLIKDINQSFHNGDPAYHTIPDDQTLIAQYLLVYELSGGEELANYVSTDYARAALDIRIPMTATSEMAALKLAMTEYDQQHPQQQSEATFSGMGALWMQLVDYISRSQVQGIMLAFVVITAIMCFIFRSFKVGIISMVPNLLPALAAVGLIGWIGVPLDYMKLMIAPVALGIAVDDTIHMMTRLHHEFRQRGNYNEALEATMKDVGRALVITSIVLITGFMFLTISPMDSQFWFGLLLSTTILLALVADFFIMPSLVLLTKPFGAEFDPADTADSANTQTLQPTA</sequence>
<keyword evidence="4 6" id="KW-1133">Transmembrane helix</keyword>
<feature type="transmembrane region" description="Helical" evidence="6">
    <location>
        <begin position="276"/>
        <end position="297"/>
    </location>
</feature>
<comment type="subcellular location">
    <subcellularLocation>
        <location evidence="1">Cell membrane</location>
        <topology evidence="1">Multi-pass membrane protein</topology>
    </subcellularLocation>
</comment>
<dbReference type="OrthoDB" id="9803781at2"/>
<dbReference type="SUPFAM" id="SSF82866">
    <property type="entry name" value="Multidrug efflux transporter AcrB transmembrane domain"/>
    <property type="match status" value="2"/>
</dbReference>
<name>A0A5S9PC35_9GAMM</name>
<dbReference type="PANTHER" id="PTHR33406">
    <property type="entry name" value="MEMBRANE PROTEIN MJ1562-RELATED"/>
    <property type="match status" value="1"/>
</dbReference>
<evidence type="ECO:0000313" key="8">
    <source>
        <dbReference type="EMBL" id="CAA0101164.1"/>
    </source>
</evidence>
<evidence type="ECO:0000256" key="4">
    <source>
        <dbReference type="ARBA" id="ARBA00022989"/>
    </source>
</evidence>
<evidence type="ECO:0000256" key="5">
    <source>
        <dbReference type="ARBA" id="ARBA00023136"/>
    </source>
</evidence>
<evidence type="ECO:0000313" key="9">
    <source>
        <dbReference type="Proteomes" id="UP000434580"/>
    </source>
</evidence>
<dbReference type="PANTHER" id="PTHR33406:SF12">
    <property type="entry name" value="BLR2997 PROTEIN"/>
    <property type="match status" value="1"/>
</dbReference>
<keyword evidence="2" id="KW-1003">Cell membrane</keyword>
<dbReference type="InterPro" id="IPR050545">
    <property type="entry name" value="Mycobact_MmpL"/>
</dbReference>
<dbReference type="GO" id="GO:0005886">
    <property type="term" value="C:plasma membrane"/>
    <property type="evidence" value="ECO:0007669"/>
    <property type="project" value="UniProtKB-SubCell"/>
</dbReference>
<evidence type="ECO:0000256" key="3">
    <source>
        <dbReference type="ARBA" id="ARBA00022692"/>
    </source>
</evidence>
<dbReference type="InterPro" id="IPR000731">
    <property type="entry name" value="SSD"/>
</dbReference>
<feature type="transmembrane region" description="Helical" evidence="6">
    <location>
        <begin position="636"/>
        <end position="654"/>
    </location>
</feature>
<dbReference type="Gene3D" id="1.20.1640.10">
    <property type="entry name" value="Multidrug efflux transporter AcrB transmembrane domain"/>
    <property type="match status" value="2"/>
</dbReference>
<dbReference type="Proteomes" id="UP000434580">
    <property type="component" value="Unassembled WGS sequence"/>
</dbReference>
<keyword evidence="5 6" id="KW-0472">Membrane</keyword>
<reference evidence="8 9" key="1">
    <citation type="submission" date="2019-11" db="EMBL/GenBank/DDBJ databases">
        <authorList>
            <person name="Holert J."/>
        </authorList>
    </citation>
    <scope>NUCLEOTIDE SEQUENCE [LARGE SCALE GENOMIC DNA]</scope>
    <source>
        <strain evidence="8">BC5_2</strain>
    </source>
</reference>
<dbReference type="PROSITE" id="PS50156">
    <property type="entry name" value="SSD"/>
    <property type="match status" value="2"/>
</dbReference>
<feature type="transmembrane region" description="Helical" evidence="6">
    <location>
        <begin position="345"/>
        <end position="368"/>
    </location>
</feature>
<feature type="transmembrane region" description="Helical" evidence="6">
    <location>
        <begin position="732"/>
        <end position="753"/>
    </location>
</feature>
<feature type="transmembrane region" description="Helical" evidence="6">
    <location>
        <begin position="759"/>
        <end position="779"/>
    </location>
</feature>
<protein>
    <recommendedName>
        <fullName evidence="7">SSD domain-containing protein</fullName>
    </recommendedName>
</protein>